<reference evidence="3" key="1">
    <citation type="submission" date="2016-10" db="EMBL/GenBank/DDBJ databases">
        <authorList>
            <person name="Varghese N."/>
        </authorList>
    </citation>
    <scope>NUCLEOTIDE SEQUENCE [LARGE SCALE GENOMIC DNA]</scope>
    <source>
        <strain evidence="3">DSM 45096 / BCRC 16803 / CGMCC 4.1857 / CIP 109030 / JCM 12277 / KCTC 19219 / NBRC 100920 / 33214</strain>
    </source>
</reference>
<evidence type="ECO:0000313" key="3">
    <source>
        <dbReference type="Proteomes" id="UP000183015"/>
    </source>
</evidence>
<dbReference type="STRING" id="235985.SAMN05414137_105362"/>
<feature type="signal peptide" evidence="1">
    <location>
        <begin position="1"/>
        <end position="19"/>
    </location>
</feature>
<dbReference type="OrthoDB" id="3531232at2"/>
<organism evidence="2 3">
    <name type="scientific">Streptacidiphilus jiangxiensis</name>
    <dbReference type="NCBI Taxonomy" id="235985"/>
    <lineage>
        <taxon>Bacteria</taxon>
        <taxon>Bacillati</taxon>
        <taxon>Actinomycetota</taxon>
        <taxon>Actinomycetes</taxon>
        <taxon>Kitasatosporales</taxon>
        <taxon>Streptomycetaceae</taxon>
        <taxon>Streptacidiphilus</taxon>
    </lineage>
</organism>
<sequence length="260" mass="25695">MRRTATAAVYAVAAAVALTGLTGCGGSGSGGSGGSPQATAVGTASASASPLGYGCLTPAQAPGAFQLEVGDQPTTTTTDAFAAGHGPVGVVFAHMAGESVCEWAPYVSSFAAKGYLALTFTSVGSTDQEIADAVAELKRRGARRVLLVGGSKGGTGVLVAASRPLALPVVAVVSLSGPTAYAGMDASAAVPRLTVPVFFMADSDDEPFTDDARTLAAAAVHAPVHPLKLYPGSNHASAVLGDRAALADFDAFVARYAPPG</sequence>
<gene>
    <name evidence="2" type="ORF">SAMN05414137_105362</name>
</gene>
<evidence type="ECO:0000313" key="2">
    <source>
        <dbReference type="EMBL" id="SEL10030.1"/>
    </source>
</evidence>
<dbReference type="Gene3D" id="3.40.50.1820">
    <property type="entry name" value="alpha/beta hydrolase"/>
    <property type="match status" value="1"/>
</dbReference>
<dbReference type="SUPFAM" id="SSF53474">
    <property type="entry name" value="alpha/beta-Hydrolases"/>
    <property type="match status" value="1"/>
</dbReference>
<proteinExistence type="predicted"/>
<dbReference type="EMBL" id="FOAZ01000005">
    <property type="protein sequence ID" value="SEL10030.1"/>
    <property type="molecule type" value="Genomic_DNA"/>
</dbReference>
<evidence type="ECO:0008006" key="4">
    <source>
        <dbReference type="Google" id="ProtNLM"/>
    </source>
</evidence>
<dbReference type="AlphaFoldDB" id="A0A1H7MFC4"/>
<keyword evidence="1" id="KW-0732">Signal</keyword>
<dbReference type="RefSeq" id="WP_143094309.1">
    <property type="nucleotide sequence ID" value="NZ_BBPN01000058.1"/>
</dbReference>
<accession>A0A1H7MFC4</accession>
<protein>
    <recommendedName>
        <fullName evidence="4">Dienelactone hydrolase</fullName>
    </recommendedName>
</protein>
<keyword evidence="3" id="KW-1185">Reference proteome</keyword>
<name>A0A1H7MFC4_STRJI</name>
<dbReference type="Proteomes" id="UP000183015">
    <property type="component" value="Unassembled WGS sequence"/>
</dbReference>
<dbReference type="PROSITE" id="PS51257">
    <property type="entry name" value="PROKAR_LIPOPROTEIN"/>
    <property type="match status" value="1"/>
</dbReference>
<dbReference type="eggNOG" id="COG1073">
    <property type="taxonomic scope" value="Bacteria"/>
</dbReference>
<dbReference type="InterPro" id="IPR029058">
    <property type="entry name" value="AB_hydrolase_fold"/>
</dbReference>
<evidence type="ECO:0000256" key="1">
    <source>
        <dbReference type="SAM" id="SignalP"/>
    </source>
</evidence>
<feature type="chain" id="PRO_5038751451" description="Dienelactone hydrolase" evidence="1">
    <location>
        <begin position="20"/>
        <end position="260"/>
    </location>
</feature>